<dbReference type="PROSITE" id="PS00344">
    <property type="entry name" value="GATA_ZN_FINGER_1"/>
    <property type="match status" value="1"/>
</dbReference>
<comment type="caution">
    <text evidence="7">The sequence shown here is derived from an EMBL/GenBank/DDBJ whole genome shotgun (WGS) entry which is preliminary data.</text>
</comment>
<feature type="domain" description="GATA-type" evidence="6">
    <location>
        <begin position="706"/>
        <end position="742"/>
    </location>
</feature>
<gene>
    <name evidence="7" type="ORF">RNJ44_04559</name>
</gene>
<name>A0ABR4NVC9_9SACH</name>
<feature type="region of interest" description="Disordered" evidence="5">
    <location>
        <begin position="165"/>
        <end position="194"/>
    </location>
</feature>
<dbReference type="PANTHER" id="PTHR47255">
    <property type="entry name" value="GATA TRANSCRIPTION FACTOR 22-RELATED"/>
    <property type="match status" value="1"/>
</dbReference>
<feature type="region of interest" description="Disordered" evidence="5">
    <location>
        <begin position="496"/>
        <end position="526"/>
    </location>
</feature>
<dbReference type="CDD" id="cd00202">
    <property type="entry name" value="ZnF_GATA"/>
    <property type="match status" value="1"/>
</dbReference>
<keyword evidence="3" id="KW-0862">Zinc</keyword>
<evidence type="ECO:0000259" key="6">
    <source>
        <dbReference type="PROSITE" id="PS50114"/>
    </source>
</evidence>
<evidence type="ECO:0000256" key="5">
    <source>
        <dbReference type="SAM" id="MobiDB-lite"/>
    </source>
</evidence>
<evidence type="ECO:0000256" key="1">
    <source>
        <dbReference type="ARBA" id="ARBA00022723"/>
    </source>
</evidence>
<keyword evidence="2 4" id="KW-0863">Zinc-finger</keyword>
<sequence>MSRISNIINTPAEESENAAYEISSNTNQHSQPNINVPRVFIKRRIMNAVTPRKVQEQKGYLLIPQNADFPTLQLPLKNYGSVSEGFSSLRYSNPDSHVISDMETDKSTNPQIESYENTSKLKESTELRPLTKKVFAIPSGIFDPNINRLNKNSFPRSIDAKKLNKDKDLSVEKTDNHDNKNNSDKSRSNSESTDSIMKAAEQLINQDDEKINQHFQKEFSKIVELNGQITRDLAHWPMHRLSLKKRGVVSQGSSPTASPPDIYRTRNKNLLIDMIPSKSLSHTIRRAIELEKCLHRLKTLKYSLEKDPKKIIEEQKSSNSSRPLYNKKYLGADNQQKKRNKSELDEELNCFDDREDDILRIANFHFPPKPNENYNTITGKFENKIITPERQQLFPHPPPALIPTLKNYRMPSSVVNYHPMSIHASSFSDPTGMRMTRPSTINEYQQPYYHHHLLPIPHLQNNSIGLQQNIPLPAATTANINEKVYQQINIFESTPTKLPPFAPSHSHSVSADDPSHSQQNYSQSGLVGSSNIGFTSDLIDADSDSYRSAATVNEKPYQFLTVKPSNTAAKKNAKSSNFQFPNASLSGERQIPYGGHMFSSSGLSVRSGVTSGIALEEGTGCVVENEGIDESPHRASVPDNKSGVRPIIPSNFKIRGRGKGKKKKKPEITRSNKRVDSARVGKKELRNRAGSSRQGSNHETRFDSQRSGHMVCIHCGETDTPEWRRGPYGNRTLCNACGLFYRKLTKKFSTKFGNLYMRYRQLSAPHDRRVPLIIDVPTNIVQEFDNDDTIDDKYFSILPPEHERHQ</sequence>
<evidence type="ECO:0000256" key="4">
    <source>
        <dbReference type="PROSITE-ProRule" id="PRU00094"/>
    </source>
</evidence>
<feature type="region of interest" description="Disordered" evidence="5">
    <location>
        <begin position="313"/>
        <end position="344"/>
    </location>
</feature>
<dbReference type="EMBL" id="JBEVYD010000005">
    <property type="protein sequence ID" value="KAL3232643.1"/>
    <property type="molecule type" value="Genomic_DNA"/>
</dbReference>
<evidence type="ECO:0000313" key="8">
    <source>
        <dbReference type="Proteomes" id="UP001623330"/>
    </source>
</evidence>
<feature type="compositionally biased region" description="Basic and acidic residues" evidence="5">
    <location>
        <begin position="666"/>
        <end position="687"/>
    </location>
</feature>
<organism evidence="7 8">
    <name type="scientific">Nakaseomyces bracarensis</name>
    <dbReference type="NCBI Taxonomy" id="273131"/>
    <lineage>
        <taxon>Eukaryota</taxon>
        <taxon>Fungi</taxon>
        <taxon>Dikarya</taxon>
        <taxon>Ascomycota</taxon>
        <taxon>Saccharomycotina</taxon>
        <taxon>Saccharomycetes</taxon>
        <taxon>Saccharomycetales</taxon>
        <taxon>Saccharomycetaceae</taxon>
        <taxon>Nakaseomyces</taxon>
    </lineage>
</organism>
<evidence type="ECO:0000313" key="7">
    <source>
        <dbReference type="EMBL" id="KAL3232643.1"/>
    </source>
</evidence>
<evidence type="ECO:0000256" key="2">
    <source>
        <dbReference type="ARBA" id="ARBA00022771"/>
    </source>
</evidence>
<dbReference type="Pfam" id="PF00320">
    <property type="entry name" value="GATA"/>
    <property type="match status" value="1"/>
</dbReference>
<feature type="compositionally biased region" description="Basic and acidic residues" evidence="5">
    <location>
        <begin position="165"/>
        <end position="188"/>
    </location>
</feature>
<feature type="region of interest" description="Disordered" evidence="5">
    <location>
        <begin position="627"/>
        <end position="704"/>
    </location>
</feature>
<dbReference type="PROSITE" id="PS50114">
    <property type="entry name" value="GATA_ZN_FINGER_2"/>
    <property type="match status" value="1"/>
</dbReference>
<keyword evidence="8" id="KW-1185">Reference proteome</keyword>
<dbReference type="PANTHER" id="PTHR47255:SF4">
    <property type="entry name" value="GATA ZINC FINGER DOMAIN-CONTAINING PROTEIN 12"/>
    <property type="match status" value="1"/>
</dbReference>
<protein>
    <recommendedName>
        <fullName evidence="6">GATA-type domain-containing protein</fullName>
    </recommendedName>
</protein>
<feature type="compositionally biased region" description="Polar residues" evidence="5">
    <location>
        <begin position="516"/>
        <end position="526"/>
    </location>
</feature>
<reference evidence="7 8" key="1">
    <citation type="submission" date="2024-05" db="EMBL/GenBank/DDBJ databases">
        <title>Long read based assembly of the Candida bracarensis genome reveals expanded adhesin content.</title>
        <authorList>
            <person name="Marcet-Houben M."/>
            <person name="Ksiezopolska E."/>
            <person name="Gabaldon T."/>
        </authorList>
    </citation>
    <scope>NUCLEOTIDE SEQUENCE [LARGE SCALE GENOMIC DNA]</scope>
    <source>
        <strain evidence="7 8">CBM6</strain>
    </source>
</reference>
<dbReference type="SUPFAM" id="SSF57716">
    <property type="entry name" value="Glucocorticoid receptor-like (DNA-binding domain)"/>
    <property type="match status" value="1"/>
</dbReference>
<dbReference type="InterPro" id="IPR013088">
    <property type="entry name" value="Znf_NHR/GATA"/>
</dbReference>
<dbReference type="Gene3D" id="3.30.50.10">
    <property type="entry name" value="Erythroid Transcription Factor GATA-1, subunit A"/>
    <property type="match status" value="1"/>
</dbReference>
<dbReference type="SMART" id="SM00401">
    <property type="entry name" value="ZnF_GATA"/>
    <property type="match status" value="1"/>
</dbReference>
<evidence type="ECO:0000256" key="3">
    <source>
        <dbReference type="ARBA" id="ARBA00022833"/>
    </source>
</evidence>
<dbReference type="InterPro" id="IPR052138">
    <property type="entry name" value="GATA_ZnFinger_Domain"/>
</dbReference>
<proteinExistence type="predicted"/>
<dbReference type="Proteomes" id="UP001623330">
    <property type="component" value="Unassembled WGS sequence"/>
</dbReference>
<keyword evidence="1" id="KW-0479">Metal-binding</keyword>
<accession>A0ABR4NVC9</accession>
<feature type="compositionally biased region" description="Basic residues" evidence="5">
    <location>
        <begin position="654"/>
        <end position="665"/>
    </location>
</feature>
<dbReference type="InterPro" id="IPR000679">
    <property type="entry name" value="Znf_GATA"/>
</dbReference>